<dbReference type="EMBL" id="VSSQ01004078">
    <property type="protein sequence ID" value="MPM23638.1"/>
    <property type="molecule type" value="Genomic_DNA"/>
</dbReference>
<comment type="caution">
    <text evidence="6">The sequence shown here is derived from an EMBL/GenBank/DDBJ whole genome shotgun (WGS) entry which is preliminary data.</text>
</comment>
<organism evidence="6">
    <name type="scientific">bioreactor metagenome</name>
    <dbReference type="NCBI Taxonomy" id="1076179"/>
    <lineage>
        <taxon>unclassified sequences</taxon>
        <taxon>metagenomes</taxon>
        <taxon>ecological metagenomes</taxon>
    </lineage>
</organism>
<dbReference type="Gene3D" id="1.10.150.130">
    <property type="match status" value="1"/>
</dbReference>
<evidence type="ECO:0000256" key="1">
    <source>
        <dbReference type="ARBA" id="ARBA00022908"/>
    </source>
</evidence>
<dbReference type="PANTHER" id="PTHR30349:SF41">
    <property type="entry name" value="INTEGRASE_RECOMBINASE PROTEIN MJ0367-RELATED"/>
    <property type="match status" value="1"/>
</dbReference>
<dbReference type="InterPro" id="IPR044068">
    <property type="entry name" value="CB"/>
</dbReference>
<reference evidence="6" key="1">
    <citation type="submission" date="2019-08" db="EMBL/GenBank/DDBJ databases">
        <authorList>
            <person name="Kucharzyk K."/>
            <person name="Murdoch R.W."/>
            <person name="Higgins S."/>
            <person name="Loffler F."/>
        </authorList>
    </citation>
    <scope>NUCLEOTIDE SEQUENCE</scope>
</reference>
<dbReference type="InterPro" id="IPR011010">
    <property type="entry name" value="DNA_brk_join_enz"/>
</dbReference>
<keyword evidence="1" id="KW-0229">DNA integration</keyword>
<proteinExistence type="predicted"/>
<dbReference type="InterPro" id="IPR002104">
    <property type="entry name" value="Integrase_catalytic"/>
</dbReference>
<accession>A0A644Y6R6</accession>
<dbReference type="InterPro" id="IPR013762">
    <property type="entry name" value="Integrase-like_cat_sf"/>
</dbReference>
<keyword evidence="2" id="KW-0238">DNA-binding</keyword>
<dbReference type="PANTHER" id="PTHR30349">
    <property type="entry name" value="PHAGE INTEGRASE-RELATED"/>
    <property type="match status" value="1"/>
</dbReference>
<dbReference type="InterPro" id="IPR010998">
    <property type="entry name" value="Integrase_recombinase_N"/>
</dbReference>
<dbReference type="InterPro" id="IPR050090">
    <property type="entry name" value="Tyrosine_recombinase_XerCD"/>
</dbReference>
<dbReference type="GO" id="GO:0015074">
    <property type="term" value="P:DNA integration"/>
    <property type="evidence" value="ECO:0007669"/>
    <property type="project" value="UniProtKB-KW"/>
</dbReference>
<dbReference type="Pfam" id="PF14659">
    <property type="entry name" value="Phage_int_SAM_3"/>
    <property type="match status" value="1"/>
</dbReference>
<dbReference type="Gene3D" id="1.10.443.10">
    <property type="entry name" value="Intergrase catalytic core"/>
    <property type="match status" value="1"/>
</dbReference>
<dbReference type="PROSITE" id="PS51900">
    <property type="entry name" value="CB"/>
    <property type="match status" value="1"/>
</dbReference>
<evidence type="ECO:0000259" key="4">
    <source>
        <dbReference type="PROSITE" id="PS51898"/>
    </source>
</evidence>
<sequence>MAGKRSNGEGTMRLRSDGRWELTVMIGYKPDGKRNYKSFYGKKQKDVKEQVRQYKEDAAAGLKLDPKLTFSSWADTWFEGHKSSVSPTTRESYSYTLKTLKTAFGSKKLMDIKPVDVESFLKDLRADGKADSSLAKCRGMLYQIMNKAESNDLIRKNPVRFAEKMKSEKATKRKDAFTANEVTLLMENLPSDRMGNSIRILLSTGMRTQELLALEPEHIEADGSCIHIRQAVNMVKGTPHIGDPKSRDSIRDIPVPENVRWCACQLRDTQNTFIWEVGVKDNPCNPTYFRKKFKEYVSLIPEVRILTPHSCRHTFVSQMQALGIGMETIQSIVGHADTDMTQHYLHVQESVRLNAAEKFSKAFPTVPEKEKSEAAAKTA</sequence>
<protein>
    <submittedName>
        <fullName evidence="6">Tyrosine recombinase XerC</fullName>
    </submittedName>
</protein>
<dbReference type="InterPro" id="IPR004107">
    <property type="entry name" value="Integrase_SAM-like_N"/>
</dbReference>
<keyword evidence="3" id="KW-0233">DNA recombination</keyword>
<dbReference type="SUPFAM" id="SSF56349">
    <property type="entry name" value="DNA breaking-rejoining enzymes"/>
    <property type="match status" value="1"/>
</dbReference>
<dbReference type="GO" id="GO:0006310">
    <property type="term" value="P:DNA recombination"/>
    <property type="evidence" value="ECO:0007669"/>
    <property type="project" value="UniProtKB-KW"/>
</dbReference>
<dbReference type="AlphaFoldDB" id="A0A644Y6R6"/>
<evidence type="ECO:0000313" key="6">
    <source>
        <dbReference type="EMBL" id="MPM23638.1"/>
    </source>
</evidence>
<feature type="domain" description="Core-binding (CB)" evidence="5">
    <location>
        <begin position="68"/>
        <end position="149"/>
    </location>
</feature>
<feature type="domain" description="Tyr recombinase" evidence="4">
    <location>
        <begin position="172"/>
        <end position="358"/>
    </location>
</feature>
<name>A0A644Y6R6_9ZZZZ</name>
<dbReference type="PROSITE" id="PS51898">
    <property type="entry name" value="TYR_RECOMBINASE"/>
    <property type="match status" value="1"/>
</dbReference>
<dbReference type="Pfam" id="PF00589">
    <property type="entry name" value="Phage_integrase"/>
    <property type="match status" value="1"/>
</dbReference>
<dbReference type="GO" id="GO:0003677">
    <property type="term" value="F:DNA binding"/>
    <property type="evidence" value="ECO:0007669"/>
    <property type="project" value="UniProtKB-KW"/>
</dbReference>
<evidence type="ECO:0000256" key="2">
    <source>
        <dbReference type="ARBA" id="ARBA00023125"/>
    </source>
</evidence>
<evidence type="ECO:0000256" key="3">
    <source>
        <dbReference type="ARBA" id="ARBA00023172"/>
    </source>
</evidence>
<evidence type="ECO:0000259" key="5">
    <source>
        <dbReference type="PROSITE" id="PS51900"/>
    </source>
</evidence>
<dbReference type="CDD" id="cd01189">
    <property type="entry name" value="INT_ICEBs1_C_like"/>
    <property type="match status" value="1"/>
</dbReference>
<gene>
    <name evidence="6" type="primary">xerC_103</name>
    <name evidence="6" type="ORF">SDC9_70112</name>
</gene>